<reference evidence="3" key="1">
    <citation type="journal article" date="2018" name="Nat. Microbiol.">
        <title>Leveraging single-cell genomics to expand the fungal tree of life.</title>
        <authorList>
            <person name="Ahrendt S.R."/>
            <person name="Quandt C.A."/>
            <person name="Ciobanu D."/>
            <person name="Clum A."/>
            <person name="Salamov A."/>
            <person name="Andreopoulos B."/>
            <person name="Cheng J.F."/>
            <person name="Woyke T."/>
            <person name="Pelin A."/>
            <person name="Henrissat B."/>
            <person name="Reynolds N.K."/>
            <person name="Benny G.L."/>
            <person name="Smith M.E."/>
            <person name="James T.Y."/>
            <person name="Grigoriev I.V."/>
        </authorList>
    </citation>
    <scope>NUCLEOTIDE SEQUENCE [LARGE SCALE GENOMIC DNA]</scope>
    <source>
        <strain evidence="3">Baker2002</strain>
    </source>
</reference>
<dbReference type="Gene3D" id="2.130.10.30">
    <property type="entry name" value="Regulator of chromosome condensation 1/beta-lactamase-inhibitor protein II"/>
    <property type="match status" value="2"/>
</dbReference>
<dbReference type="InterPro" id="IPR009091">
    <property type="entry name" value="RCC1/BLIP-II"/>
</dbReference>
<evidence type="ECO:0000313" key="2">
    <source>
        <dbReference type="EMBL" id="RKP32312.1"/>
    </source>
</evidence>
<dbReference type="EMBL" id="ML004432">
    <property type="protein sequence ID" value="RKP32312.1"/>
    <property type="molecule type" value="Genomic_DNA"/>
</dbReference>
<dbReference type="PROSITE" id="PS50012">
    <property type="entry name" value="RCC1_3"/>
    <property type="match status" value="1"/>
</dbReference>
<dbReference type="InterPro" id="IPR000408">
    <property type="entry name" value="Reg_chr_condens"/>
</dbReference>
<evidence type="ECO:0000256" key="1">
    <source>
        <dbReference type="PROSITE-ProRule" id="PRU00235"/>
    </source>
</evidence>
<dbReference type="PANTHER" id="PTHR45982:SF1">
    <property type="entry name" value="REGULATOR OF CHROMOSOME CONDENSATION"/>
    <property type="match status" value="1"/>
</dbReference>
<dbReference type="AlphaFoldDB" id="A0A4P9ZIM3"/>
<proteinExistence type="predicted"/>
<dbReference type="GO" id="GO:0005085">
    <property type="term" value="F:guanyl-nucleotide exchange factor activity"/>
    <property type="evidence" value="ECO:0007669"/>
    <property type="project" value="TreeGrafter"/>
</dbReference>
<dbReference type="OrthoDB" id="5370059at2759"/>
<protein>
    <submittedName>
        <fullName evidence="2">RCC1/BLIP-II</fullName>
    </submittedName>
</protein>
<evidence type="ECO:0000313" key="3">
    <source>
        <dbReference type="Proteomes" id="UP000268321"/>
    </source>
</evidence>
<keyword evidence="3" id="KW-1185">Reference proteome</keyword>
<accession>A0A4P9ZIM3</accession>
<feature type="repeat" description="RCC1" evidence="1">
    <location>
        <begin position="57"/>
        <end position="104"/>
    </location>
</feature>
<dbReference type="Proteomes" id="UP000268321">
    <property type="component" value="Unassembled WGS sequence"/>
</dbReference>
<dbReference type="PANTHER" id="PTHR45982">
    <property type="entry name" value="REGULATOR OF CHROMOSOME CONDENSATION"/>
    <property type="match status" value="1"/>
</dbReference>
<dbReference type="PRINTS" id="PR00633">
    <property type="entry name" value="RCCNDNSATION"/>
</dbReference>
<gene>
    <name evidence="2" type="ORF">METBISCDRAFT_21581</name>
</gene>
<dbReference type="InterPro" id="IPR051553">
    <property type="entry name" value="Ran_GTPase-activating"/>
</dbReference>
<sequence length="382" mass="41504">MPYEIWACGSNSAYQLAIGNDTDQSVLQKVPLPALATMKPKSLVFGASHTLAILPDGRVFGCGSNEFGQLGIAQYTVAKNFIELPGRWSEVAAGWEFSILLSTDGTLYSCGKGPKGELGLGGDVKVAHECTRINLALVRLHERVRDSPVVLVKASVNHVVVQLQNGVFVGWGASRKGQLGAIDHKLSHSLKPPPLLFEPTVLLFGPARDYCVGRERTLLLLNWIEVAGRPLENEAGGGIAELRQTTDENLLFNSHNARSDSAGEEYHWNENSPMTELKVACGWSSVHVLRDGILTGQGKQTHGQVYSHEQYTGPIVDFEAGSEHGVFLTEQNTVYSWGWGEHGNCGSNHDESLLTELYNGQEKVVGMACGLATTWIVLETPE</sequence>
<dbReference type="SUPFAM" id="SSF50985">
    <property type="entry name" value="RCC1/BLIP-II"/>
    <property type="match status" value="1"/>
</dbReference>
<dbReference type="Pfam" id="PF13540">
    <property type="entry name" value="RCC1_2"/>
    <property type="match status" value="3"/>
</dbReference>
<organism evidence="2 3">
    <name type="scientific">Metschnikowia bicuspidata</name>
    <dbReference type="NCBI Taxonomy" id="27322"/>
    <lineage>
        <taxon>Eukaryota</taxon>
        <taxon>Fungi</taxon>
        <taxon>Dikarya</taxon>
        <taxon>Ascomycota</taxon>
        <taxon>Saccharomycotina</taxon>
        <taxon>Pichiomycetes</taxon>
        <taxon>Metschnikowiaceae</taxon>
        <taxon>Metschnikowia</taxon>
    </lineage>
</organism>
<dbReference type="GO" id="GO:0005737">
    <property type="term" value="C:cytoplasm"/>
    <property type="evidence" value="ECO:0007669"/>
    <property type="project" value="TreeGrafter"/>
</dbReference>
<name>A0A4P9ZIM3_9ASCO</name>